<name>A0A834TJE2_9FABA</name>
<sequence length="298" mass="32783">MGEKRSSFWGRTHSPPSSTTLFDSRTFSDFIILSFIESSSSLKNPNFSCVDVVVVGSILSSLSQVESVNSVFSIFVLCSSPVSSSLLNGEPKNLEAKDEDLYGADLHLVRSKAFLGGVVVVKTETFLFAFPFTFTFKLALSSYSSSSNSSSSLCLSLEFDSVLVVVESCLTLVAFLRKNPHLGQRGWQGAILVWQNRACRSHQQRRFLAGVLPLLAAFCLEERRTLTWPMHVTLGEEGSWVSMAVVFFLTNIGLDLDLPRLLLPTLLLKNLINGGGNFSVRPGLEMGLADSFMFILAW</sequence>
<evidence type="ECO:0000313" key="1">
    <source>
        <dbReference type="EMBL" id="KAF7818594.1"/>
    </source>
</evidence>
<dbReference type="AlphaFoldDB" id="A0A834TJE2"/>
<organism evidence="1 2">
    <name type="scientific">Senna tora</name>
    <dbReference type="NCBI Taxonomy" id="362788"/>
    <lineage>
        <taxon>Eukaryota</taxon>
        <taxon>Viridiplantae</taxon>
        <taxon>Streptophyta</taxon>
        <taxon>Embryophyta</taxon>
        <taxon>Tracheophyta</taxon>
        <taxon>Spermatophyta</taxon>
        <taxon>Magnoliopsida</taxon>
        <taxon>eudicotyledons</taxon>
        <taxon>Gunneridae</taxon>
        <taxon>Pentapetalae</taxon>
        <taxon>rosids</taxon>
        <taxon>fabids</taxon>
        <taxon>Fabales</taxon>
        <taxon>Fabaceae</taxon>
        <taxon>Caesalpinioideae</taxon>
        <taxon>Cassia clade</taxon>
        <taxon>Senna</taxon>
    </lineage>
</organism>
<accession>A0A834TJE2</accession>
<gene>
    <name evidence="1" type="ORF">G2W53_024049</name>
</gene>
<keyword evidence="2" id="KW-1185">Reference proteome</keyword>
<proteinExistence type="predicted"/>
<protein>
    <submittedName>
        <fullName evidence="1">Uncharacterized protein</fullName>
    </submittedName>
</protein>
<evidence type="ECO:0000313" key="2">
    <source>
        <dbReference type="Proteomes" id="UP000634136"/>
    </source>
</evidence>
<dbReference type="EMBL" id="JAAIUW010000008">
    <property type="protein sequence ID" value="KAF7818594.1"/>
    <property type="molecule type" value="Genomic_DNA"/>
</dbReference>
<comment type="caution">
    <text evidence="1">The sequence shown here is derived from an EMBL/GenBank/DDBJ whole genome shotgun (WGS) entry which is preliminary data.</text>
</comment>
<reference evidence="1" key="1">
    <citation type="submission" date="2020-09" db="EMBL/GenBank/DDBJ databases">
        <title>Genome-Enabled Discovery of Anthraquinone Biosynthesis in Senna tora.</title>
        <authorList>
            <person name="Kang S.-H."/>
            <person name="Pandey R.P."/>
            <person name="Lee C.-M."/>
            <person name="Sim J.-S."/>
            <person name="Jeong J.-T."/>
            <person name="Choi B.-S."/>
            <person name="Jung M."/>
            <person name="Ginzburg D."/>
            <person name="Zhao K."/>
            <person name="Won S.Y."/>
            <person name="Oh T.-J."/>
            <person name="Yu Y."/>
            <person name="Kim N.-H."/>
            <person name="Lee O.R."/>
            <person name="Lee T.-H."/>
            <person name="Bashyal P."/>
            <person name="Kim T.-S."/>
            <person name="Lee W.-H."/>
            <person name="Kawkins C."/>
            <person name="Kim C.-K."/>
            <person name="Kim J.S."/>
            <person name="Ahn B.O."/>
            <person name="Rhee S.Y."/>
            <person name="Sohng J.K."/>
        </authorList>
    </citation>
    <scope>NUCLEOTIDE SEQUENCE</scope>
    <source>
        <tissue evidence="1">Leaf</tissue>
    </source>
</reference>
<dbReference type="Proteomes" id="UP000634136">
    <property type="component" value="Unassembled WGS sequence"/>
</dbReference>